<feature type="compositionally biased region" description="Polar residues" evidence="4">
    <location>
        <begin position="231"/>
        <end position="263"/>
    </location>
</feature>
<gene>
    <name evidence="6" type="ORF">RCL2_002790600</name>
</gene>
<comment type="caution">
    <text evidence="6">The sequence shown here is derived from an EMBL/GenBank/DDBJ whole genome shotgun (WGS) entry which is preliminary data.</text>
</comment>
<evidence type="ECO:0000256" key="3">
    <source>
        <dbReference type="PROSITE-ProRule" id="PRU00176"/>
    </source>
</evidence>
<keyword evidence="1" id="KW-0677">Repeat</keyword>
<evidence type="ECO:0000313" key="7">
    <source>
        <dbReference type="Proteomes" id="UP000615446"/>
    </source>
</evidence>
<dbReference type="GO" id="GO:0003723">
    <property type="term" value="F:RNA binding"/>
    <property type="evidence" value="ECO:0007669"/>
    <property type="project" value="UniProtKB-UniRule"/>
</dbReference>
<dbReference type="SUPFAM" id="SSF54928">
    <property type="entry name" value="RNA-binding domain, RBD"/>
    <property type="match status" value="2"/>
</dbReference>
<dbReference type="PANTHER" id="PTHR24012">
    <property type="entry name" value="RNA BINDING PROTEIN"/>
    <property type="match status" value="1"/>
</dbReference>
<evidence type="ECO:0000256" key="2">
    <source>
        <dbReference type="ARBA" id="ARBA00022884"/>
    </source>
</evidence>
<name>A0A8H3MBZ7_9GLOM</name>
<feature type="domain" description="RRM" evidence="5">
    <location>
        <begin position="362"/>
        <end position="440"/>
    </location>
</feature>
<accession>A0A8H3MBZ7</accession>
<organism evidence="6 7">
    <name type="scientific">Rhizophagus clarus</name>
    <dbReference type="NCBI Taxonomy" id="94130"/>
    <lineage>
        <taxon>Eukaryota</taxon>
        <taxon>Fungi</taxon>
        <taxon>Fungi incertae sedis</taxon>
        <taxon>Mucoromycota</taxon>
        <taxon>Glomeromycotina</taxon>
        <taxon>Glomeromycetes</taxon>
        <taxon>Glomerales</taxon>
        <taxon>Glomeraceae</taxon>
        <taxon>Rhizophagus</taxon>
    </lineage>
</organism>
<dbReference type="InterPro" id="IPR002343">
    <property type="entry name" value="Hud_Sxl_RNA"/>
</dbReference>
<feature type="compositionally biased region" description="Polar residues" evidence="4">
    <location>
        <begin position="1"/>
        <end position="29"/>
    </location>
</feature>
<reference evidence="6" key="1">
    <citation type="submission" date="2019-10" db="EMBL/GenBank/DDBJ databases">
        <title>Conservation and host-specific expression of non-tandemly repeated heterogenous ribosome RNA gene in arbuscular mycorrhizal fungi.</title>
        <authorList>
            <person name="Maeda T."/>
            <person name="Kobayashi Y."/>
            <person name="Nakagawa T."/>
            <person name="Ezawa T."/>
            <person name="Yamaguchi K."/>
            <person name="Bino T."/>
            <person name="Nishimoto Y."/>
            <person name="Shigenobu S."/>
            <person name="Kawaguchi M."/>
        </authorList>
    </citation>
    <scope>NUCLEOTIDE SEQUENCE</scope>
    <source>
        <strain evidence="6">HR1</strain>
    </source>
</reference>
<dbReference type="InterPro" id="IPR035979">
    <property type="entry name" value="RBD_domain_sf"/>
</dbReference>
<dbReference type="Proteomes" id="UP000615446">
    <property type="component" value="Unassembled WGS sequence"/>
</dbReference>
<evidence type="ECO:0000259" key="5">
    <source>
        <dbReference type="PROSITE" id="PS50102"/>
    </source>
</evidence>
<feature type="compositionally biased region" description="Polar residues" evidence="4">
    <location>
        <begin position="550"/>
        <end position="572"/>
    </location>
</feature>
<dbReference type="GO" id="GO:1990904">
    <property type="term" value="C:ribonucleoprotein complex"/>
    <property type="evidence" value="ECO:0007669"/>
    <property type="project" value="InterPro"/>
</dbReference>
<dbReference type="Pfam" id="PF00076">
    <property type="entry name" value="RRM_1"/>
    <property type="match status" value="2"/>
</dbReference>
<feature type="region of interest" description="Disordered" evidence="4">
    <location>
        <begin position="197"/>
        <end position="263"/>
    </location>
</feature>
<dbReference type="InterPro" id="IPR012677">
    <property type="entry name" value="Nucleotide-bd_a/b_plait_sf"/>
</dbReference>
<dbReference type="Gene3D" id="3.30.70.330">
    <property type="match status" value="2"/>
</dbReference>
<dbReference type="CDD" id="cd12244">
    <property type="entry name" value="RRM2_MSSP"/>
    <property type="match status" value="1"/>
</dbReference>
<evidence type="ECO:0000256" key="1">
    <source>
        <dbReference type="ARBA" id="ARBA00022737"/>
    </source>
</evidence>
<feature type="region of interest" description="Disordered" evidence="4">
    <location>
        <begin position="1"/>
        <end position="70"/>
    </location>
</feature>
<dbReference type="OrthoDB" id="271725at2759"/>
<evidence type="ECO:0000313" key="6">
    <source>
        <dbReference type="EMBL" id="GET01502.1"/>
    </source>
</evidence>
<dbReference type="EMBL" id="BLAL01000300">
    <property type="protein sequence ID" value="GET01502.1"/>
    <property type="molecule type" value="Genomic_DNA"/>
</dbReference>
<sequence>MTSQKDNPNSVTTETSKQIDVTSVSTNGNDSKETNSEKKDNGKSTGHGEYNSNSTPSATAPHPLSPTPNFYYTNGGTQYVDQQTAIAAEAYQAAMAAGYDVSDPNAFAAYGQYGMHPQYSQFYSADYGAGYPGSPPLQGQASPSLPPQPLSPYFAATSPTIAYYPTSPQVGPTGLIHSPTMHPYLYSPQSPYGNLHILSPTLSHTSSSAPNSPPPTYLPGPGVPSPKVGPLNSNSSRGVNRAQPQYNYGRRNSGSNQIPALPNFSNPTKTTNIYIRGLPPTTTDESLHSMCSIYGTITSSKAIIDQKQGDCKGYGFVMYDTEDQAKHAIEQLTRLGLQVSFAKVGYESFSTRLKNLQDLASTNIYLSNLPLDMNEQQLEELFKPYKVVSNRILRDTNGTSRGVGFARMEDRDSALAIIQKFNGYQLNGANLPLQVRFADSLEQKKLKGQTARKRMWKAREFASLGGRIMTQVPVTPEHMLGMAAGSPPGGAFHLQYFPEGVQPAGAYPPGSISPPFGPQYAAARYFQPLYTGPVLSQHPGSEGQPATIVPATSNQSENANKEVSNSGEGNNDTADELSELVQKKLNVDGAELSLVFFFRLVLIDRK</sequence>
<evidence type="ECO:0000256" key="4">
    <source>
        <dbReference type="SAM" id="MobiDB-lite"/>
    </source>
</evidence>
<proteinExistence type="predicted"/>
<dbReference type="AlphaFoldDB" id="A0A8H3MBZ7"/>
<keyword evidence="2 3" id="KW-0694">RNA-binding</keyword>
<feature type="domain" description="RRM" evidence="5">
    <location>
        <begin position="271"/>
        <end position="344"/>
    </location>
</feature>
<dbReference type="PROSITE" id="PS50102">
    <property type="entry name" value="RRM"/>
    <property type="match status" value="2"/>
</dbReference>
<dbReference type="SMART" id="SM00360">
    <property type="entry name" value="RRM"/>
    <property type="match status" value="2"/>
</dbReference>
<dbReference type="PRINTS" id="PR00961">
    <property type="entry name" value="HUDSXLRNA"/>
</dbReference>
<dbReference type="InterPro" id="IPR000504">
    <property type="entry name" value="RRM_dom"/>
</dbReference>
<feature type="compositionally biased region" description="Basic and acidic residues" evidence="4">
    <location>
        <begin position="30"/>
        <end position="42"/>
    </location>
</feature>
<feature type="compositionally biased region" description="Pro residues" evidence="4">
    <location>
        <begin position="211"/>
        <end position="224"/>
    </location>
</feature>
<feature type="region of interest" description="Disordered" evidence="4">
    <location>
        <begin position="534"/>
        <end position="573"/>
    </location>
</feature>
<protein>
    <submittedName>
        <fullName evidence="6">Meiotic RNA-binding protein 1</fullName>
    </submittedName>
</protein>